<evidence type="ECO:0000313" key="3">
    <source>
        <dbReference type="Proteomes" id="UP000521943"/>
    </source>
</evidence>
<evidence type="ECO:0000313" key="2">
    <source>
        <dbReference type="EMBL" id="KAF6747939.1"/>
    </source>
</evidence>
<evidence type="ECO:0000256" key="1">
    <source>
        <dbReference type="SAM" id="MobiDB-lite"/>
    </source>
</evidence>
<keyword evidence="3" id="KW-1185">Reference proteome</keyword>
<name>A0A8H6HJ07_9AGAR</name>
<gene>
    <name evidence="2" type="ORF">DFP72DRAFT_853941</name>
</gene>
<organism evidence="2 3">
    <name type="scientific">Ephemerocybe angulata</name>
    <dbReference type="NCBI Taxonomy" id="980116"/>
    <lineage>
        <taxon>Eukaryota</taxon>
        <taxon>Fungi</taxon>
        <taxon>Dikarya</taxon>
        <taxon>Basidiomycota</taxon>
        <taxon>Agaricomycotina</taxon>
        <taxon>Agaricomycetes</taxon>
        <taxon>Agaricomycetidae</taxon>
        <taxon>Agaricales</taxon>
        <taxon>Agaricineae</taxon>
        <taxon>Psathyrellaceae</taxon>
        <taxon>Ephemerocybe</taxon>
    </lineage>
</organism>
<reference evidence="2 3" key="1">
    <citation type="submission" date="2020-07" db="EMBL/GenBank/DDBJ databases">
        <title>Comparative genomics of pyrophilous fungi reveals a link between fire events and developmental genes.</title>
        <authorList>
            <consortium name="DOE Joint Genome Institute"/>
            <person name="Steindorff A.S."/>
            <person name="Carver A."/>
            <person name="Calhoun S."/>
            <person name="Stillman K."/>
            <person name="Liu H."/>
            <person name="Lipzen A."/>
            <person name="Pangilinan J."/>
            <person name="Labutti K."/>
            <person name="Bruns T.D."/>
            <person name="Grigoriev I.V."/>
        </authorList>
    </citation>
    <scope>NUCLEOTIDE SEQUENCE [LARGE SCALE GENOMIC DNA]</scope>
    <source>
        <strain evidence="2 3">CBS 144469</strain>
    </source>
</reference>
<dbReference type="Proteomes" id="UP000521943">
    <property type="component" value="Unassembled WGS sequence"/>
</dbReference>
<dbReference type="OrthoDB" id="3120290at2759"/>
<dbReference type="EMBL" id="JACGCI010000076">
    <property type="protein sequence ID" value="KAF6747939.1"/>
    <property type="molecule type" value="Genomic_DNA"/>
</dbReference>
<accession>A0A8H6HJ07</accession>
<comment type="caution">
    <text evidence="2">The sequence shown here is derived from an EMBL/GenBank/DDBJ whole genome shotgun (WGS) entry which is preliminary data.</text>
</comment>
<protein>
    <submittedName>
        <fullName evidence="2">Uncharacterized protein</fullName>
    </submittedName>
</protein>
<sequence length="396" mass="44349">MVTTTTPKRKQSALGLATPPSTSRKAPRLGYLSSSHFRGMKKTDARCECNHQLLQHLEVIRAGEKPKTIARPVHNRHAVNGYSLSVGRDRFDKIGAWYLQCAILANRRVRAPECLKATCFFTKGISEGTLLTDNKLSKLLIMREELRECPRKDHTLKTMAARTTIIQATCFDQVCDNLGIPKHGCVKAFDLSNNDGDISTPPTDHPIPPQAPVRPPAPNPFPCPSPPAARPRYSTISISSDSESETTIGEGTSKGNAIVIEVSDSDSEHGSPPILVPFVPRVFIVYFWTMDNNRFREVLLEADQDHCLRLSESRSMLSQLGLRDDRALEIYSPGTDQWLLHRWDRRIGPVNVGCSHILFRYRGLREETLLQFPTVRSIATNLIFEATRKGKERALT</sequence>
<feature type="region of interest" description="Disordered" evidence="1">
    <location>
        <begin position="1"/>
        <end position="27"/>
    </location>
</feature>
<dbReference type="AlphaFoldDB" id="A0A8H6HJ07"/>
<proteinExistence type="predicted"/>